<keyword evidence="5" id="KW-1185">Reference proteome</keyword>
<accession>A0A291QZI0</accession>
<keyword evidence="1" id="KW-0175">Coiled coil</keyword>
<feature type="transmembrane region" description="Helical" evidence="2">
    <location>
        <begin position="141"/>
        <end position="160"/>
    </location>
</feature>
<feature type="domain" description="Signal transduction histidine kinase internal region" evidence="3">
    <location>
        <begin position="184"/>
        <end position="261"/>
    </location>
</feature>
<keyword evidence="2" id="KW-1133">Transmembrane helix</keyword>
<dbReference type="InterPro" id="IPR050640">
    <property type="entry name" value="Bact_2-comp_sensor_kinase"/>
</dbReference>
<dbReference type="Pfam" id="PF06580">
    <property type="entry name" value="His_kinase"/>
    <property type="match status" value="1"/>
</dbReference>
<evidence type="ECO:0000313" key="4">
    <source>
        <dbReference type="EMBL" id="ATL49254.1"/>
    </source>
</evidence>
<feature type="coiled-coil region" evidence="1">
    <location>
        <begin position="164"/>
        <end position="191"/>
    </location>
</feature>
<evidence type="ECO:0000313" key="5">
    <source>
        <dbReference type="Proteomes" id="UP000220133"/>
    </source>
</evidence>
<protein>
    <recommendedName>
        <fullName evidence="3">Signal transduction histidine kinase internal region domain-containing protein</fullName>
    </recommendedName>
</protein>
<feature type="transmembrane region" description="Helical" evidence="2">
    <location>
        <begin position="82"/>
        <end position="99"/>
    </location>
</feature>
<dbReference type="Gene3D" id="3.30.565.10">
    <property type="entry name" value="Histidine kinase-like ATPase, C-terminal domain"/>
    <property type="match status" value="1"/>
</dbReference>
<dbReference type="InterPro" id="IPR036890">
    <property type="entry name" value="HATPase_C_sf"/>
</dbReference>
<dbReference type="GO" id="GO:0016020">
    <property type="term" value="C:membrane"/>
    <property type="evidence" value="ECO:0007669"/>
    <property type="project" value="InterPro"/>
</dbReference>
<dbReference type="KEGG" id="cbae:COR50_19900"/>
<keyword evidence="2" id="KW-0812">Transmembrane</keyword>
<name>A0A291QZI0_9BACT</name>
<proteinExistence type="predicted"/>
<gene>
    <name evidence="4" type="ORF">COR50_19900</name>
</gene>
<dbReference type="GO" id="GO:0000155">
    <property type="term" value="F:phosphorelay sensor kinase activity"/>
    <property type="evidence" value="ECO:0007669"/>
    <property type="project" value="InterPro"/>
</dbReference>
<dbReference type="EMBL" id="CP023777">
    <property type="protein sequence ID" value="ATL49254.1"/>
    <property type="molecule type" value="Genomic_DNA"/>
</dbReference>
<evidence type="ECO:0000256" key="2">
    <source>
        <dbReference type="SAM" id="Phobius"/>
    </source>
</evidence>
<reference evidence="4 5" key="1">
    <citation type="submission" date="2017-10" db="EMBL/GenBank/DDBJ databases">
        <title>Paenichitinophaga pekingensis gen. nov., sp. nov., isolated from activated sludge.</title>
        <authorList>
            <person name="Jin D."/>
            <person name="Kong X."/>
            <person name="Deng Y."/>
            <person name="Bai Z."/>
        </authorList>
    </citation>
    <scope>NUCLEOTIDE SEQUENCE [LARGE SCALE GENOMIC DNA]</scope>
    <source>
        <strain evidence="4 5">13</strain>
    </source>
</reference>
<dbReference type="InterPro" id="IPR010559">
    <property type="entry name" value="Sig_transdc_His_kin_internal"/>
</dbReference>
<feature type="transmembrane region" description="Helical" evidence="2">
    <location>
        <begin position="52"/>
        <end position="70"/>
    </location>
</feature>
<sequence>MQILQRFNIYQPSLKQRIWMHLLFWIILFLIRFYLSHITFNVYSGFPVESLLVINFLSTGIIAGCYYMVVGPAWKILRQQKYFSFIMFLIGIFVLYTLFDAIAEQIVLHQCKPCLAILAEDQPAYYSLLQSGLVNIVLKRLLSLGTPLGLMLFLAFPLCIKISLQGAREHIKALELQKENVELEFNFLKAQLNPHFLFNTMNNIYGLIMQGGKEKPAGLVARLSELLRYILYESNETYMPIDKEIKLLQDYVELEKVRLNQTEVQFDARYDASANKIAPLLLIPIIENAFKYCSDEAGAFIYISIDVKEATLQFKIDNSIDPKRQQGNKGGIGLTNFHKRLELYYPDQYHYEIMNVNGVYTVNLSLSLI</sequence>
<dbReference type="PANTHER" id="PTHR34220:SF7">
    <property type="entry name" value="SENSOR HISTIDINE KINASE YPDA"/>
    <property type="match status" value="1"/>
</dbReference>
<dbReference type="PANTHER" id="PTHR34220">
    <property type="entry name" value="SENSOR HISTIDINE KINASE YPDA"/>
    <property type="match status" value="1"/>
</dbReference>
<evidence type="ECO:0000259" key="3">
    <source>
        <dbReference type="Pfam" id="PF06580"/>
    </source>
</evidence>
<keyword evidence="2" id="KW-0472">Membrane</keyword>
<feature type="transmembrane region" description="Helical" evidence="2">
    <location>
        <begin position="21"/>
        <end position="40"/>
    </location>
</feature>
<evidence type="ECO:0000256" key="1">
    <source>
        <dbReference type="SAM" id="Coils"/>
    </source>
</evidence>
<organism evidence="4 5">
    <name type="scientific">Chitinophaga caeni</name>
    <dbReference type="NCBI Taxonomy" id="2029983"/>
    <lineage>
        <taxon>Bacteria</taxon>
        <taxon>Pseudomonadati</taxon>
        <taxon>Bacteroidota</taxon>
        <taxon>Chitinophagia</taxon>
        <taxon>Chitinophagales</taxon>
        <taxon>Chitinophagaceae</taxon>
        <taxon>Chitinophaga</taxon>
    </lineage>
</organism>
<dbReference type="Proteomes" id="UP000220133">
    <property type="component" value="Chromosome"/>
</dbReference>
<dbReference type="AlphaFoldDB" id="A0A291QZI0"/>